<feature type="transmembrane region" description="Helical" evidence="7">
    <location>
        <begin position="162"/>
        <end position="185"/>
    </location>
</feature>
<dbReference type="PANTHER" id="PTHR42770">
    <property type="entry name" value="AMINO ACID TRANSPORTER-RELATED"/>
    <property type="match status" value="1"/>
</dbReference>
<protein>
    <submittedName>
        <fullName evidence="8">Glutamate/gamma-aminobutyrate family transporter YjeM</fullName>
    </submittedName>
</protein>
<evidence type="ECO:0000256" key="3">
    <source>
        <dbReference type="ARBA" id="ARBA00022475"/>
    </source>
</evidence>
<reference evidence="8 9" key="1">
    <citation type="submission" date="2017-05" db="EMBL/GenBank/DDBJ databases">
        <title>Vagococcus spp. assemblies.</title>
        <authorList>
            <person name="Gulvik C.A."/>
        </authorList>
    </citation>
    <scope>NUCLEOTIDE SEQUENCE [LARGE SCALE GENOMIC DNA]</scope>
    <source>
        <strain evidence="8 9">CCUG 41755</strain>
    </source>
</reference>
<comment type="subcellular location">
    <subcellularLocation>
        <location evidence="1">Cell membrane</location>
        <topology evidence="1">Multi-pass membrane protein</topology>
    </subcellularLocation>
</comment>
<accession>A0A430AD03</accession>
<feature type="transmembrane region" description="Helical" evidence="7">
    <location>
        <begin position="12"/>
        <end position="34"/>
    </location>
</feature>
<dbReference type="PIRSF" id="PIRSF006060">
    <property type="entry name" value="AA_transporter"/>
    <property type="match status" value="1"/>
</dbReference>
<evidence type="ECO:0000313" key="9">
    <source>
        <dbReference type="Proteomes" id="UP000287101"/>
    </source>
</evidence>
<dbReference type="PANTHER" id="PTHR42770:SF15">
    <property type="entry name" value="GLUTAMATE_GAMMA-AMINOBUTYRATE ANTIPORTER-RELATED"/>
    <property type="match status" value="1"/>
</dbReference>
<dbReference type="GO" id="GO:0022857">
    <property type="term" value="F:transmembrane transporter activity"/>
    <property type="evidence" value="ECO:0007669"/>
    <property type="project" value="InterPro"/>
</dbReference>
<dbReference type="InterPro" id="IPR050367">
    <property type="entry name" value="APC_superfamily"/>
</dbReference>
<feature type="transmembrane region" description="Helical" evidence="7">
    <location>
        <begin position="296"/>
        <end position="319"/>
    </location>
</feature>
<dbReference type="OrthoDB" id="92719at2"/>
<dbReference type="RefSeq" id="WP_126830970.1">
    <property type="nucleotide sequence ID" value="NZ_CBCRYB010000003.1"/>
</dbReference>
<sequence length="502" mass="56329">MVEKKEASLSQFRLILMITTTVYSFSSMSNAFYLMGYAAIPWYFVAAILFFIPYTFIVSELSSTYRNQEGGLYTWLKSSLSERSAFIATFLWYSSYILWMTSVFMKLWIPFSIFIFGQDQTKSDWQFLGLSNRQIVGIMAVLAVVVVTKLVNLGFKQVSRMMLLGGTLVLTLFGISILGNSYLLFKNGGQLAEPLRNGVSFVASPNPNYGGILGNLAFFTFGITAFGGLDTVASMVDQVKNAQKRFPIALLIGTFFIVCNYLLGIMLWGSSVTWKTLLSGEGIHLGNVMYVLMENLGYQVAIAAGASVQTAGMIAHLLVRYTGFSIFFVYIGLLSSIIYVPLKSLLSGTPEGYWSPLVKKRNKHNIHYNAMWLQCICVSGFILLVSFGGKHINELYNQLTLMTNVSRSLPYMLVAFSFPAFKRTKTDNNSFSVLKNKKSYYWASVSVVCSIFLSILFTIIQPLVQHDYHTVFFLLIGPLFFAFIGLFLQKVLEEKKVHVTVD</sequence>
<gene>
    <name evidence="8" type="ORF">CBF31_03435</name>
</gene>
<evidence type="ECO:0000256" key="7">
    <source>
        <dbReference type="SAM" id="Phobius"/>
    </source>
</evidence>
<keyword evidence="6 7" id="KW-0472">Membrane</keyword>
<evidence type="ECO:0000256" key="2">
    <source>
        <dbReference type="ARBA" id="ARBA00022448"/>
    </source>
</evidence>
<evidence type="ECO:0000256" key="6">
    <source>
        <dbReference type="ARBA" id="ARBA00023136"/>
    </source>
</evidence>
<keyword evidence="2" id="KW-0813">Transport</keyword>
<keyword evidence="9" id="KW-1185">Reference proteome</keyword>
<proteinExistence type="predicted"/>
<feature type="transmembrane region" description="Helical" evidence="7">
    <location>
        <begin position="135"/>
        <end position="155"/>
    </location>
</feature>
<dbReference type="Gene3D" id="1.20.1740.10">
    <property type="entry name" value="Amino acid/polyamine transporter I"/>
    <property type="match status" value="1"/>
</dbReference>
<organism evidence="8 9">
    <name type="scientific">Vagococcus fessus</name>
    <dbReference type="NCBI Taxonomy" id="120370"/>
    <lineage>
        <taxon>Bacteria</taxon>
        <taxon>Bacillati</taxon>
        <taxon>Bacillota</taxon>
        <taxon>Bacilli</taxon>
        <taxon>Lactobacillales</taxon>
        <taxon>Enterococcaceae</taxon>
        <taxon>Vagococcus</taxon>
    </lineage>
</organism>
<dbReference type="GO" id="GO:0005886">
    <property type="term" value="C:plasma membrane"/>
    <property type="evidence" value="ECO:0007669"/>
    <property type="project" value="UniProtKB-SubCell"/>
</dbReference>
<keyword evidence="3" id="KW-1003">Cell membrane</keyword>
<dbReference type="InterPro" id="IPR002293">
    <property type="entry name" value="AA/rel_permease1"/>
</dbReference>
<name>A0A430AD03_9ENTE</name>
<comment type="caution">
    <text evidence="8">The sequence shown here is derived from an EMBL/GenBank/DDBJ whole genome shotgun (WGS) entry which is preliminary data.</text>
</comment>
<feature type="transmembrane region" description="Helical" evidence="7">
    <location>
        <begin position="472"/>
        <end position="492"/>
    </location>
</feature>
<feature type="transmembrane region" description="Helical" evidence="7">
    <location>
        <begin position="248"/>
        <end position="269"/>
    </location>
</feature>
<dbReference type="Pfam" id="PF13520">
    <property type="entry name" value="AA_permease_2"/>
    <property type="match status" value="1"/>
</dbReference>
<evidence type="ECO:0000256" key="5">
    <source>
        <dbReference type="ARBA" id="ARBA00022989"/>
    </source>
</evidence>
<evidence type="ECO:0000256" key="1">
    <source>
        <dbReference type="ARBA" id="ARBA00004651"/>
    </source>
</evidence>
<evidence type="ECO:0000313" key="8">
    <source>
        <dbReference type="EMBL" id="RSU05083.1"/>
    </source>
</evidence>
<feature type="transmembrane region" description="Helical" evidence="7">
    <location>
        <begin position="366"/>
        <end position="387"/>
    </location>
</feature>
<dbReference type="AlphaFoldDB" id="A0A430AD03"/>
<feature type="transmembrane region" description="Helical" evidence="7">
    <location>
        <begin position="40"/>
        <end position="58"/>
    </location>
</feature>
<dbReference type="NCBIfam" id="NF011775">
    <property type="entry name" value="PRK15238.1"/>
    <property type="match status" value="1"/>
</dbReference>
<feature type="transmembrane region" description="Helical" evidence="7">
    <location>
        <begin position="90"/>
        <end position="115"/>
    </location>
</feature>
<dbReference type="EMBL" id="NGJY01000001">
    <property type="protein sequence ID" value="RSU05083.1"/>
    <property type="molecule type" value="Genomic_DNA"/>
</dbReference>
<feature type="transmembrane region" description="Helical" evidence="7">
    <location>
        <begin position="440"/>
        <end position="460"/>
    </location>
</feature>
<keyword evidence="4 7" id="KW-0812">Transmembrane</keyword>
<evidence type="ECO:0000256" key="4">
    <source>
        <dbReference type="ARBA" id="ARBA00022692"/>
    </source>
</evidence>
<feature type="transmembrane region" description="Helical" evidence="7">
    <location>
        <begin position="326"/>
        <end position="346"/>
    </location>
</feature>
<dbReference type="Proteomes" id="UP000287101">
    <property type="component" value="Unassembled WGS sequence"/>
</dbReference>
<keyword evidence="5 7" id="KW-1133">Transmembrane helix</keyword>
<feature type="transmembrane region" description="Helical" evidence="7">
    <location>
        <begin position="212"/>
        <end position="236"/>
    </location>
</feature>